<dbReference type="RefSeq" id="WP_145295821.1">
    <property type="nucleotide sequence ID" value="NZ_CP036299.1"/>
</dbReference>
<protein>
    <recommendedName>
        <fullName evidence="1">Na+-translocating membrane potential-generating system MpsC domain-containing protein</fullName>
    </recommendedName>
</protein>
<reference evidence="2 3" key="1">
    <citation type="submission" date="2019-02" db="EMBL/GenBank/DDBJ databases">
        <title>Deep-cultivation of Planctomycetes and their phenomic and genomic characterization uncovers novel biology.</title>
        <authorList>
            <person name="Wiegand S."/>
            <person name="Jogler M."/>
            <person name="Boedeker C."/>
            <person name="Pinto D."/>
            <person name="Vollmers J."/>
            <person name="Rivas-Marin E."/>
            <person name="Kohn T."/>
            <person name="Peeters S.H."/>
            <person name="Heuer A."/>
            <person name="Rast P."/>
            <person name="Oberbeckmann S."/>
            <person name="Bunk B."/>
            <person name="Jeske O."/>
            <person name="Meyerdierks A."/>
            <person name="Storesund J.E."/>
            <person name="Kallscheuer N."/>
            <person name="Luecker S."/>
            <person name="Lage O.M."/>
            <person name="Pohl T."/>
            <person name="Merkel B.J."/>
            <person name="Hornburger P."/>
            <person name="Mueller R.-W."/>
            <person name="Bruemmer F."/>
            <person name="Labrenz M."/>
            <person name="Spormann A.M."/>
            <person name="Op den Camp H."/>
            <person name="Overmann J."/>
            <person name="Amann R."/>
            <person name="Jetten M.S.M."/>
            <person name="Mascher T."/>
            <person name="Medema M.H."/>
            <person name="Devos D.P."/>
            <person name="Kaster A.-K."/>
            <person name="Ovreas L."/>
            <person name="Rohde M."/>
            <person name="Galperin M.Y."/>
            <person name="Jogler C."/>
        </authorList>
    </citation>
    <scope>NUCLEOTIDE SEQUENCE [LARGE SCALE GENOMIC DNA]</scope>
    <source>
        <strain evidence="2 3">Spb1</strain>
    </source>
</reference>
<organism evidence="2 3">
    <name type="scientific">Planctopirus ephydatiae</name>
    <dbReference type="NCBI Taxonomy" id="2528019"/>
    <lineage>
        <taxon>Bacteria</taxon>
        <taxon>Pseudomonadati</taxon>
        <taxon>Planctomycetota</taxon>
        <taxon>Planctomycetia</taxon>
        <taxon>Planctomycetales</taxon>
        <taxon>Planctomycetaceae</taxon>
        <taxon>Planctopirus</taxon>
    </lineage>
</organism>
<gene>
    <name evidence="2" type="ORF">Spb1_06990</name>
</gene>
<dbReference type="Pfam" id="PF10057">
    <property type="entry name" value="MpsC"/>
    <property type="match status" value="1"/>
</dbReference>
<proteinExistence type="predicted"/>
<feature type="domain" description="Na+-translocating membrane potential-generating system MpsC" evidence="1">
    <location>
        <begin position="10"/>
        <end position="122"/>
    </location>
</feature>
<keyword evidence="3" id="KW-1185">Reference proteome</keyword>
<dbReference type="AlphaFoldDB" id="A0A518GJS0"/>
<evidence type="ECO:0000313" key="2">
    <source>
        <dbReference type="EMBL" id="QDV28834.1"/>
    </source>
</evidence>
<dbReference type="Proteomes" id="UP000315349">
    <property type="component" value="Chromosome"/>
</dbReference>
<dbReference type="OrthoDB" id="5422931at2"/>
<dbReference type="KEGG" id="peh:Spb1_06990"/>
<dbReference type="EMBL" id="CP036299">
    <property type="protein sequence ID" value="QDV28834.1"/>
    <property type="molecule type" value="Genomic_DNA"/>
</dbReference>
<dbReference type="InterPro" id="IPR018745">
    <property type="entry name" value="MpsC"/>
</dbReference>
<evidence type="ECO:0000313" key="3">
    <source>
        <dbReference type="Proteomes" id="UP000315349"/>
    </source>
</evidence>
<evidence type="ECO:0000259" key="1">
    <source>
        <dbReference type="Pfam" id="PF10057"/>
    </source>
</evidence>
<accession>A0A518GJS0</accession>
<sequence length="133" mass="14673">MTKPIIEPKTAGEIASAVCIAIARFEQDFMGRGPKDIHAHLVGDLLIVRLQGVLTAAEQQLIKTLPPGKGRDLLKEVRTQLIETARSQLEEMVEQTTGVASISLHHDISTKTGEEIVIFTLARAPVVRETRRR</sequence>
<name>A0A518GJS0_9PLAN</name>